<reference evidence="2 3" key="1">
    <citation type="submission" date="2021-07" db="EMBL/GenBank/DDBJ databases">
        <title>The Aristolochia fimbriata genome: insights into angiosperm evolution, floral development and chemical biosynthesis.</title>
        <authorList>
            <person name="Jiao Y."/>
        </authorList>
    </citation>
    <scope>NUCLEOTIDE SEQUENCE [LARGE SCALE GENOMIC DNA]</scope>
    <source>
        <strain evidence="2">IBCAS-2021</strain>
        <tissue evidence="2">Leaf</tissue>
    </source>
</reference>
<keyword evidence="1" id="KW-0732">Signal</keyword>
<sequence length="75" mass="8588">MASNPSVLVPLLLLLLHVCSFTTARLNTHLTKDMVKELVADRRTANANLTELGYITFDIERRYAMETYTMIKNFP</sequence>
<dbReference type="AlphaFoldDB" id="A0AAV7E9M1"/>
<protein>
    <submittedName>
        <fullName evidence="2">Uncharacterized protein</fullName>
    </submittedName>
</protein>
<accession>A0AAV7E9M1</accession>
<dbReference type="Proteomes" id="UP000825729">
    <property type="component" value="Unassembled WGS sequence"/>
</dbReference>
<feature type="chain" id="PRO_5043775969" evidence="1">
    <location>
        <begin position="25"/>
        <end position="75"/>
    </location>
</feature>
<keyword evidence="3" id="KW-1185">Reference proteome</keyword>
<gene>
    <name evidence="2" type="ORF">H6P81_015861</name>
</gene>
<evidence type="ECO:0000313" key="3">
    <source>
        <dbReference type="Proteomes" id="UP000825729"/>
    </source>
</evidence>
<name>A0AAV7E9M1_ARIFI</name>
<feature type="signal peptide" evidence="1">
    <location>
        <begin position="1"/>
        <end position="24"/>
    </location>
</feature>
<proteinExistence type="predicted"/>
<evidence type="ECO:0000313" key="2">
    <source>
        <dbReference type="EMBL" id="KAG9444521.1"/>
    </source>
</evidence>
<organism evidence="2 3">
    <name type="scientific">Aristolochia fimbriata</name>
    <name type="common">White veined hardy Dutchman's pipe vine</name>
    <dbReference type="NCBI Taxonomy" id="158543"/>
    <lineage>
        <taxon>Eukaryota</taxon>
        <taxon>Viridiplantae</taxon>
        <taxon>Streptophyta</taxon>
        <taxon>Embryophyta</taxon>
        <taxon>Tracheophyta</taxon>
        <taxon>Spermatophyta</taxon>
        <taxon>Magnoliopsida</taxon>
        <taxon>Magnoliidae</taxon>
        <taxon>Piperales</taxon>
        <taxon>Aristolochiaceae</taxon>
        <taxon>Aristolochia</taxon>
    </lineage>
</organism>
<evidence type="ECO:0000256" key="1">
    <source>
        <dbReference type="SAM" id="SignalP"/>
    </source>
</evidence>
<dbReference type="EMBL" id="JAINDJ010000006">
    <property type="protein sequence ID" value="KAG9444521.1"/>
    <property type="molecule type" value="Genomic_DNA"/>
</dbReference>
<comment type="caution">
    <text evidence="2">The sequence shown here is derived from an EMBL/GenBank/DDBJ whole genome shotgun (WGS) entry which is preliminary data.</text>
</comment>